<protein>
    <submittedName>
        <fullName evidence="5">Transketolase</fullName>
        <ecNumber evidence="5">2.2.1.1</ecNumber>
    </submittedName>
</protein>
<dbReference type="EMBL" id="JACHJS010000001">
    <property type="protein sequence ID" value="MBB4967374.1"/>
    <property type="molecule type" value="Genomic_DNA"/>
</dbReference>
<evidence type="ECO:0000313" key="6">
    <source>
        <dbReference type="Proteomes" id="UP000542674"/>
    </source>
</evidence>
<dbReference type="SUPFAM" id="SSF52518">
    <property type="entry name" value="Thiamin diphosphate-binding fold (THDP-binding)"/>
    <property type="match status" value="1"/>
</dbReference>
<dbReference type="FunFam" id="3.40.50.970:FF:000129">
    <property type="entry name" value="Transketolase"/>
    <property type="match status" value="1"/>
</dbReference>
<dbReference type="RefSeq" id="WP_184672033.1">
    <property type="nucleotide sequence ID" value="NZ_BAABAI010000009.1"/>
</dbReference>
<feature type="domain" description="Transketolase-like pyrimidine-binding" evidence="4">
    <location>
        <begin position="8"/>
        <end position="171"/>
    </location>
</feature>
<comment type="cofactor">
    <cofactor evidence="1">
        <name>thiamine diphosphate</name>
        <dbReference type="ChEBI" id="CHEBI:58937"/>
    </cofactor>
</comment>
<dbReference type="Pfam" id="PF02779">
    <property type="entry name" value="Transket_pyr"/>
    <property type="match status" value="1"/>
</dbReference>
<keyword evidence="5" id="KW-0808">Transferase</keyword>
<dbReference type="GO" id="GO:0004802">
    <property type="term" value="F:transketolase activity"/>
    <property type="evidence" value="ECO:0007669"/>
    <property type="project" value="UniProtKB-EC"/>
</dbReference>
<keyword evidence="3" id="KW-0786">Thiamine pyrophosphate</keyword>
<dbReference type="SMART" id="SM00861">
    <property type="entry name" value="Transket_pyr"/>
    <property type="match status" value="1"/>
</dbReference>
<dbReference type="InterPro" id="IPR033248">
    <property type="entry name" value="Transketolase_C"/>
</dbReference>
<accession>A0A7W7T6B2</accession>
<comment type="similarity">
    <text evidence="2">Belongs to the transketolase family.</text>
</comment>
<reference evidence="5 6" key="1">
    <citation type="submission" date="2020-08" db="EMBL/GenBank/DDBJ databases">
        <title>Sequencing the genomes of 1000 actinobacteria strains.</title>
        <authorList>
            <person name="Klenk H.-P."/>
        </authorList>
    </citation>
    <scope>NUCLEOTIDE SEQUENCE [LARGE SCALE GENOMIC DNA]</scope>
    <source>
        <strain evidence="5 6">DSM 45084</strain>
    </source>
</reference>
<dbReference type="PANTHER" id="PTHR43825:SF5">
    <property type="entry name" value="HYPOTHETICAL TRANSKETOLASE FAMILY PROTEIN"/>
    <property type="match status" value="1"/>
</dbReference>
<dbReference type="InterPro" id="IPR029061">
    <property type="entry name" value="THDP-binding"/>
</dbReference>
<dbReference type="InterPro" id="IPR009014">
    <property type="entry name" value="Transketo_C/PFOR_II"/>
</dbReference>
<dbReference type="Proteomes" id="UP000542674">
    <property type="component" value="Unassembled WGS sequence"/>
</dbReference>
<dbReference type="SUPFAM" id="SSF52922">
    <property type="entry name" value="TK C-terminal domain-like"/>
    <property type="match status" value="1"/>
</dbReference>
<evidence type="ECO:0000259" key="4">
    <source>
        <dbReference type="SMART" id="SM00861"/>
    </source>
</evidence>
<evidence type="ECO:0000256" key="1">
    <source>
        <dbReference type="ARBA" id="ARBA00001964"/>
    </source>
</evidence>
<comment type="caution">
    <text evidence="5">The sequence shown here is derived from an EMBL/GenBank/DDBJ whole genome shotgun (WGS) entry which is preliminary data.</text>
</comment>
<keyword evidence="6" id="KW-1185">Reference proteome</keyword>
<name>A0A7W7T6B2_9PSEU</name>
<dbReference type="InterPro" id="IPR051157">
    <property type="entry name" value="PDH/Transketolase"/>
</dbReference>
<organism evidence="5 6">
    <name type="scientific">Saccharothrix violaceirubra</name>
    <dbReference type="NCBI Taxonomy" id="413306"/>
    <lineage>
        <taxon>Bacteria</taxon>
        <taxon>Bacillati</taxon>
        <taxon>Actinomycetota</taxon>
        <taxon>Actinomycetes</taxon>
        <taxon>Pseudonocardiales</taxon>
        <taxon>Pseudonocardiaceae</taxon>
        <taxon>Saccharothrix</taxon>
    </lineage>
</organism>
<evidence type="ECO:0000256" key="3">
    <source>
        <dbReference type="ARBA" id="ARBA00023052"/>
    </source>
</evidence>
<dbReference type="CDD" id="cd07033">
    <property type="entry name" value="TPP_PYR_DXS_TK_like"/>
    <property type="match status" value="1"/>
</dbReference>
<dbReference type="Gene3D" id="3.40.50.920">
    <property type="match status" value="1"/>
</dbReference>
<dbReference type="PANTHER" id="PTHR43825">
    <property type="entry name" value="PYRUVATE DEHYDROGENASE E1 COMPONENT"/>
    <property type="match status" value="1"/>
</dbReference>
<dbReference type="Pfam" id="PF02780">
    <property type="entry name" value="Transketolase_C"/>
    <property type="match status" value="1"/>
</dbReference>
<dbReference type="Gene3D" id="3.40.50.970">
    <property type="match status" value="1"/>
</dbReference>
<proteinExistence type="inferred from homology"/>
<gene>
    <name evidence="5" type="ORF">F4559_004733</name>
</gene>
<dbReference type="AlphaFoldDB" id="A0A7W7T6B2"/>
<evidence type="ECO:0000256" key="2">
    <source>
        <dbReference type="ARBA" id="ARBA00007131"/>
    </source>
</evidence>
<dbReference type="InterPro" id="IPR005475">
    <property type="entry name" value="Transketolase-like_Pyr-bd"/>
</dbReference>
<sequence>MTAPVKVRSSREVYRDVLVEVLADDERAICLDTDTGLFAGVDFGAAARRYVNIGIAEHTVMGAAAGLAKEGRVPFVNTMAAFAASRAIEAVKIDIAYNNLPVRIAATHSGVSAGHLGPTHHALEDLAAMRVLPNMTVVVAADAATTESLLRQALSLPGPVYLRLGRNATPDLPAGPPVRLGEAQVLRQGTDVVLAACGAYPVLSAIEAADLLAAEGVEATVLHVHTVKPLDTATLAAAAGFTGAVVTVEEHWAAGGFGSAVAEALTELMPVRVHRLALPDEFVGVSGSQRFLLDRAGVTAAAIAERAKRSMRGKIR</sequence>
<dbReference type="EC" id="2.2.1.1" evidence="5"/>
<dbReference type="GO" id="GO:0000287">
    <property type="term" value="F:magnesium ion binding"/>
    <property type="evidence" value="ECO:0007669"/>
    <property type="project" value="UniProtKB-ARBA"/>
</dbReference>
<evidence type="ECO:0000313" key="5">
    <source>
        <dbReference type="EMBL" id="MBB4967374.1"/>
    </source>
</evidence>